<evidence type="ECO:0000313" key="2">
    <source>
        <dbReference type="EMBL" id="MCA9386968.1"/>
    </source>
</evidence>
<dbReference type="Pfam" id="PF13620">
    <property type="entry name" value="CarboxypepD_reg"/>
    <property type="match status" value="1"/>
</dbReference>
<dbReference type="GO" id="GO:0030246">
    <property type="term" value="F:carbohydrate binding"/>
    <property type="evidence" value="ECO:0007669"/>
    <property type="project" value="InterPro"/>
</dbReference>
<sequence>MNRLRDKSTLTLLIIASLFIVCIFSSLVIYFAKADLLVFSYSVSGVVSDQSSVSIPDAEITLNNEVLSKSNVDGSYTISNLDEGRYEFIVKRDGYVDRTVTIDIKRSFFKYNFKRNITLSNAANAGLTGKFITNDPSYKFVDDRITINDDQSYNINDDGTFQLEKIPSGEITFKFKSKNFKDINEKITLSPDTNTLADIELTPAGDIEETLNSYVIESIVSDINVTGESIEQNNVLVDENKLFINDLDVNKTYKIRISASGYETREYELNISQGTNKLPNFKLVEEGQALFRAKFDKNFQFYQADFDGADLSQLINTDTESKSFYYNSNENAVYIASEQDRLNGILGARIPLIYLFDLNTNSFQKITTLTEGLGAIFPQYKAQKIVNITSDDRRSSKRIVEIRDFVGNITKPVETTVGIDYINVKLSSDSKYLATLTQSSDDSTSLNFINLDLNKKNVISSADNLELYEISESGKRVLFSANRSSQNFTDLLIYDRDTNEIRTLLVDERGSDYQFYMGSDDLIIYWDTIQGQTDVFMFNIENNKNTKLTNLSALDSIKKIYQQSDYLFYITNRGLYIMDINNPKSNKLVLNGEFIY</sequence>
<dbReference type="PANTHER" id="PTHR36842">
    <property type="entry name" value="PROTEIN TOLB HOMOLOG"/>
    <property type="match status" value="1"/>
</dbReference>
<reference evidence="2" key="1">
    <citation type="submission" date="2020-04" db="EMBL/GenBank/DDBJ databases">
        <authorList>
            <person name="Zhang T."/>
        </authorList>
    </citation>
    <scope>NUCLEOTIDE SEQUENCE</scope>
    <source>
        <strain evidence="2">HKST-UBA09</strain>
    </source>
</reference>
<dbReference type="InterPro" id="IPR011042">
    <property type="entry name" value="6-blade_b-propeller_TolB-like"/>
</dbReference>
<name>A0A955RM41_9BACT</name>
<reference evidence="2" key="2">
    <citation type="journal article" date="2021" name="Microbiome">
        <title>Successional dynamics and alternative stable states in a saline activated sludge microbial community over 9 years.</title>
        <authorList>
            <person name="Wang Y."/>
            <person name="Ye J."/>
            <person name="Ju F."/>
            <person name="Liu L."/>
            <person name="Boyd J.A."/>
            <person name="Deng Y."/>
            <person name="Parks D.H."/>
            <person name="Jiang X."/>
            <person name="Yin X."/>
            <person name="Woodcroft B.J."/>
            <person name="Tyson G.W."/>
            <person name="Hugenholtz P."/>
            <person name="Polz M.F."/>
            <person name="Zhang T."/>
        </authorList>
    </citation>
    <scope>NUCLEOTIDE SEQUENCE</scope>
    <source>
        <strain evidence="2">HKST-UBA09</strain>
    </source>
</reference>
<comment type="caution">
    <text evidence="2">The sequence shown here is derived from an EMBL/GenBank/DDBJ whole genome shotgun (WGS) entry which is preliminary data.</text>
</comment>
<dbReference type="GO" id="GO:0004180">
    <property type="term" value="F:carboxypeptidase activity"/>
    <property type="evidence" value="ECO:0007669"/>
    <property type="project" value="UniProtKB-KW"/>
</dbReference>
<dbReference type="AlphaFoldDB" id="A0A955RM41"/>
<dbReference type="SUPFAM" id="SSF82171">
    <property type="entry name" value="DPP6 N-terminal domain-like"/>
    <property type="match status" value="1"/>
</dbReference>
<keyword evidence="1" id="KW-0472">Membrane</keyword>
<dbReference type="Proteomes" id="UP000714915">
    <property type="component" value="Unassembled WGS sequence"/>
</dbReference>
<dbReference type="Gene3D" id="2.60.40.1120">
    <property type="entry name" value="Carboxypeptidase-like, regulatory domain"/>
    <property type="match status" value="1"/>
</dbReference>
<dbReference type="InterPro" id="IPR013784">
    <property type="entry name" value="Carb-bd-like_fold"/>
</dbReference>
<evidence type="ECO:0000313" key="3">
    <source>
        <dbReference type="Proteomes" id="UP000714915"/>
    </source>
</evidence>
<feature type="transmembrane region" description="Helical" evidence="1">
    <location>
        <begin position="12"/>
        <end position="32"/>
    </location>
</feature>
<keyword evidence="2" id="KW-0121">Carboxypeptidase</keyword>
<protein>
    <submittedName>
        <fullName evidence="2">Carboxypeptidase regulatory-like domain-containing protein</fullName>
    </submittedName>
</protein>
<keyword evidence="1" id="KW-0812">Transmembrane</keyword>
<dbReference type="Gene3D" id="2.120.10.30">
    <property type="entry name" value="TolB, C-terminal domain"/>
    <property type="match status" value="1"/>
</dbReference>
<evidence type="ECO:0000256" key="1">
    <source>
        <dbReference type="SAM" id="Phobius"/>
    </source>
</evidence>
<accession>A0A955RM41</accession>
<gene>
    <name evidence="2" type="ORF">KC669_02950</name>
</gene>
<dbReference type="SUPFAM" id="SSF49452">
    <property type="entry name" value="Starch-binding domain-like"/>
    <property type="match status" value="1"/>
</dbReference>
<dbReference type="PANTHER" id="PTHR36842:SF1">
    <property type="entry name" value="PROTEIN TOLB"/>
    <property type="match status" value="1"/>
</dbReference>
<dbReference type="EMBL" id="JAGQLF010000031">
    <property type="protein sequence ID" value="MCA9386968.1"/>
    <property type="molecule type" value="Genomic_DNA"/>
</dbReference>
<organism evidence="2 3">
    <name type="scientific">Candidatus Dojkabacteria bacterium</name>
    <dbReference type="NCBI Taxonomy" id="2099670"/>
    <lineage>
        <taxon>Bacteria</taxon>
        <taxon>Candidatus Dojkabacteria</taxon>
    </lineage>
</organism>
<keyword evidence="2" id="KW-0645">Protease</keyword>
<proteinExistence type="predicted"/>
<keyword evidence="2" id="KW-0378">Hydrolase</keyword>
<keyword evidence="1" id="KW-1133">Transmembrane helix</keyword>